<dbReference type="PANTHER" id="PTHR23162">
    <property type="entry name" value="OUTER DENSE FIBER OF SPERM TAILS 2"/>
    <property type="match status" value="1"/>
</dbReference>
<dbReference type="PhylomeDB" id="B4KK89"/>
<evidence type="ECO:0000256" key="4">
    <source>
        <dbReference type="ARBA" id="ARBA00023054"/>
    </source>
</evidence>
<evidence type="ECO:0000256" key="5">
    <source>
        <dbReference type="ARBA" id="ARBA00023212"/>
    </source>
</evidence>
<dbReference type="OMA" id="MNTSQDH"/>
<dbReference type="InterPro" id="IPR026099">
    <property type="entry name" value="Odf2-rel"/>
</dbReference>
<feature type="compositionally biased region" description="Acidic residues" evidence="7">
    <location>
        <begin position="97"/>
        <end position="106"/>
    </location>
</feature>
<feature type="compositionally biased region" description="Basic residues" evidence="7">
    <location>
        <begin position="246"/>
        <end position="256"/>
    </location>
</feature>
<feature type="compositionally biased region" description="Polar residues" evidence="7">
    <location>
        <begin position="601"/>
        <end position="625"/>
    </location>
</feature>
<keyword evidence="3" id="KW-0963">Cytoplasm</keyword>
<feature type="coiled-coil region" evidence="6">
    <location>
        <begin position="124"/>
        <end position="165"/>
    </location>
</feature>
<evidence type="ECO:0000313" key="8">
    <source>
        <dbReference type="EMBL" id="EDW12620.1"/>
    </source>
</evidence>
<dbReference type="HOGENOM" id="CLU_445018_0_0_1"/>
<gene>
    <name evidence="8" type="primary">Dmoj\GI23811</name>
    <name evidence="8" type="ORF">Dmoj_GI23811</name>
</gene>
<proteinExistence type="inferred from homology"/>
<keyword evidence="9" id="KW-1185">Reference proteome</keyword>
<feature type="coiled-coil region" evidence="6">
    <location>
        <begin position="430"/>
        <end position="535"/>
    </location>
</feature>
<dbReference type="GO" id="GO:0005813">
    <property type="term" value="C:centrosome"/>
    <property type="evidence" value="ECO:0007669"/>
    <property type="project" value="UniProtKB-SubCell"/>
</dbReference>
<keyword evidence="4 6" id="KW-0175">Coiled coil</keyword>
<feature type="compositionally biased region" description="Polar residues" evidence="7">
    <location>
        <begin position="35"/>
        <end position="52"/>
    </location>
</feature>
<evidence type="ECO:0000256" key="3">
    <source>
        <dbReference type="ARBA" id="ARBA00022490"/>
    </source>
</evidence>
<name>B4KK89_DROMO</name>
<evidence type="ECO:0000256" key="2">
    <source>
        <dbReference type="ARBA" id="ARBA00009316"/>
    </source>
</evidence>
<feature type="region of interest" description="Disordered" evidence="7">
    <location>
        <begin position="1"/>
        <end position="124"/>
    </location>
</feature>
<protein>
    <submittedName>
        <fullName evidence="8">Uncharacterized protein</fullName>
    </submittedName>
</protein>
<dbReference type="AlphaFoldDB" id="B4KK89"/>
<dbReference type="Proteomes" id="UP000009192">
    <property type="component" value="Unassembled WGS sequence"/>
</dbReference>
<dbReference type="InParanoid" id="B4KK89"/>
<dbReference type="GO" id="GO:1902017">
    <property type="term" value="P:regulation of cilium assembly"/>
    <property type="evidence" value="ECO:0007669"/>
    <property type="project" value="TreeGrafter"/>
</dbReference>
<evidence type="ECO:0000313" key="9">
    <source>
        <dbReference type="Proteomes" id="UP000009192"/>
    </source>
</evidence>
<dbReference type="EMBL" id="CH933807">
    <property type="protein sequence ID" value="EDW12620.1"/>
    <property type="molecule type" value="Genomic_DNA"/>
</dbReference>
<accession>B4KK89</accession>
<evidence type="ECO:0000256" key="1">
    <source>
        <dbReference type="ARBA" id="ARBA00004300"/>
    </source>
</evidence>
<dbReference type="PANTHER" id="PTHR23162:SF10">
    <property type="entry name" value="FI13205P"/>
    <property type="match status" value="1"/>
</dbReference>
<dbReference type="SMR" id="B4KK89"/>
<feature type="compositionally biased region" description="Low complexity" evidence="7">
    <location>
        <begin position="53"/>
        <end position="77"/>
    </location>
</feature>
<evidence type="ECO:0000256" key="7">
    <source>
        <dbReference type="SAM" id="MobiDB-lite"/>
    </source>
</evidence>
<keyword evidence="5" id="KW-0206">Cytoskeleton</keyword>
<evidence type="ECO:0000256" key="6">
    <source>
        <dbReference type="SAM" id="Coils"/>
    </source>
</evidence>
<reference evidence="8 9" key="1">
    <citation type="journal article" date="2007" name="Nature">
        <title>Evolution of genes and genomes on the Drosophila phylogeny.</title>
        <authorList>
            <consortium name="Drosophila 12 Genomes Consortium"/>
            <person name="Clark A.G."/>
            <person name="Eisen M.B."/>
            <person name="Smith D.R."/>
            <person name="Bergman C.M."/>
            <person name="Oliver B."/>
            <person name="Markow T.A."/>
            <person name="Kaufman T.C."/>
            <person name="Kellis M."/>
            <person name="Gelbart W."/>
            <person name="Iyer V.N."/>
            <person name="Pollard D.A."/>
            <person name="Sackton T.B."/>
            <person name="Larracuente A.M."/>
            <person name="Singh N.D."/>
            <person name="Abad J.P."/>
            <person name="Abt D.N."/>
            <person name="Adryan B."/>
            <person name="Aguade M."/>
            <person name="Akashi H."/>
            <person name="Anderson W.W."/>
            <person name="Aquadro C.F."/>
            <person name="Ardell D.H."/>
            <person name="Arguello R."/>
            <person name="Artieri C.G."/>
            <person name="Barbash D.A."/>
            <person name="Barker D."/>
            <person name="Barsanti P."/>
            <person name="Batterham P."/>
            <person name="Batzoglou S."/>
            <person name="Begun D."/>
            <person name="Bhutkar A."/>
            <person name="Blanco E."/>
            <person name="Bosak S.A."/>
            <person name="Bradley R.K."/>
            <person name="Brand A.D."/>
            <person name="Brent M.R."/>
            <person name="Brooks A.N."/>
            <person name="Brown R.H."/>
            <person name="Butlin R.K."/>
            <person name="Caggese C."/>
            <person name="Calvi B.R."/>
            <person name="Bernardo de Carvalho A."/>
            <person name="Caspi A."/>
            <person name="Castrezana S."/>
            <person name="Celniker S.E."/>
            <person name="Chang J.L."/>
            <person name="Chapple C."/>
            <person name="Chatterji S."/>
            <person name="Chinwalla A."/>
            <person name="Civetta A."/>
            <person name="Clifton S.W."/>
            <person name="Comeron J.M."/>
            <person name="Costello J.C."/>
            <person name="Coyne J.A."/>
            <person name="Daub J."/>
            <person name="David R.G."/>
            <person name="Delcher A.L."/>
            <person name="Delehaunty K."/>
            <person name="Do C.B."/>
            <person name="Ebling H."/>
            <person name="Edwards K."/>
            <person name="Eickbush T."/>
            <person name="Evans J.D."/>
            <person name="Filipski A."/>
            <person name="Findeiss S."/>
            <person name="Freyhult E."/>
            <person name="Fulton L."/>
            <person name="Fulton R."/>
            <person name="Garcia A.C."/>
            <person name="Gardiner A."/>
            <person name="Garfield D.A."/>
            <person name="Garvin B.E."/>
            <person name="Gibson G."/>
            <person name="Gilbert D."/>
            <person name="Gnerre S."/>
            <person name="Godfrey J."/>
            <person name="Good R."/>
            <person name="Gotea V."/>
            <person name="Gravely B."/>
            <person name="Greenberg A.J."/>
            <person name="Griffiths-Jones S."/>
            <person name="Gross S."/>
            <person name="Guigo R."/>
            <person name="Gustafson E.A."/>
            <person name="Haerty W."/>
            <person name="Hahn M.W."/>
            <person name="Halligan D.L."/>
            <person name="Halpern A.L."/>
            <person name="Halter G.M."/>
            <person name="Han M.V."/>
            <person name="Heger A."/>
            <person name="Hillier L."/>
            <person name="Hinrichs A.S."/>
            <person name="Holmes I."/>
            <person name="Hoskins R.A."/>
            <person name="Hubisz M.J."/>
            <person name="Hultmark D."/>
            <person name="Huntley M.A."/>
            <person name="Jaffe D.B."/>
            <person name="Jagadeeshan S."/>
            <person name="Jeck W.R."/>
            <person name="Johnson J."/>
            <person name="Jones C.D."/>
            <person name="Jordan W.C."/>
            <person name="Karpen G.H."/>
            <person name="Kataoka E."/>
            <person name="Keightley P.D."/>
            <person name="Kheradpour P."/>
            <person name="Kirkness E.F."/>
            <person name="Koerich L.B."/>
            <person name="Kristiansen K."/>
            <person name="Kudrna D."/>
            <person name="Kulathinal R.J."/>
            <person name="Kumar S."/>
            <person name="Kwok R."/>
            <person name="Lander E."/>
            <person name="Langley C.H."/>
            <person name="Lapoint R."/>
            <person name="Lazzaro B.P."/>
            <person name="Lee S.J."/>
            <person name="Levesque L."/>
            <person name="Li R."/>
            <person name="Lin C.F."/>
            <person name="Lin M.F."/>
            <person name="Lindblad-Toh K."/>
            <person name="Llopart A."/>
            <person name="Long M."/>
            <person name="Low L."/>
            <person name="Lozovsky E."/>
            <person name="Lu J."/>
            <person name="Luo M."/>
            <person name="Machado C.A."/>
            <person name="Makalowski W."/>
            <person name="Marzo M."/>
            <person name="Matsuda M."/>
            <person name="Matzkin L."/>
            <person name="McAllister B."/>
            <person name="McBride C.S."/>
            <person name="McKernan B."/>
            <person name="McKernan K."/>
            <person name="Mendez-Lago M."/>
            <person name="Minx P."/>
            <person name="Mollenhauer M.U."/>
            <person name="Montooth K."/>
            <person name="Mount S.M."/>
            <person name="Mu X."/>
            <person name="Myers E."/>
            <person name="Negre B."/>
            <person name="Newfeld S."/>
            <person name="Nielsen R."/>
            <person name="Noor M.A."/>
            <person name="O'Grady P."/>
            <person name="Pachter L."/>
            <person name="Papaceit M."/>
            <person name="Parisi M.J."/>
            <person name="Parisi M."/>
            <person name="Parts L."/>
            <person name="Pedersen J.S."/>
            <person name="Pesole G."/>
            <person name="Phillippy A.M."/>
            <person name="Ponting C.P."/>
            <person name="Pop M."/>
            <person name="Porcelli D."/>
            <person name="Powell J.R."/>
            <person name="Prohaska S."/>
            <person name="Pruitt K."/>
            <person name="Puig M."/>
            <person name="Quesneville H."/>
            <person name="Ram K.R."/>
            <person name="Rand D."/>
            <person name="Rasmussen M.D."/>
            <person name="Reed L.K."/>
            <person name="Reenan R."/>
            <person name="Reily A."/>
            <person name="Remington K.A."/>
            <person name="Rieger T.T."/>
            <person name="Ritchie M.G."/>
            <person name="Robin C."/>
            <person name="Rogers Y.H."/>
            <person name="Rohde C."/>
            <person name="Rozas J."/>
            <person name="Rubenfield M.J."/>
            <person name="Ruiz A."/>
            <person name="Russo S."/>
            <person name="Salzberg S.L."/>
            <person name="Sanchez-Gracia A."/>
            <person name="Saranga D.J."/>
            <person name="Sato H."/>
            <person name="Schaeffer S.W."/>
            <person name="Schatz M.C."/>
            <person name="Schlenke T."/>
            <person name="Schwartz R."/>
            <person name="Segarra C."/>
            <person name="Singh R.S."/>
            <person name="Sirot L."/>
            <person name="Sirota M."/>
            <person name="Sisneros N.B."/>
            <person name="Smith C.D."/>
            <person name="Smith T.F."/>
            <person name="Spieth J."/>
            <person name="Stage D.E."/>
            <person name="Stark A."/>
            <person name="Stephan W."/>
            <person name="Strausberg R.L."/>
            <person name="Strempel S."/>
            <person name="Sturgill D."/>
            <person name="Sutton G."/>
            <person name="Sutton G.G."/>
            <person name="Tao W."/>
            <person name="Teichmann S."/>
            <person name="Tobari Y.N."/>
            <person name="Tomimura Y."/>
            <person name="Tsolas J.M."/>
            <person name="Valente V.L."/>
            <person name="Venter E."/>
            <person name="Venter J.C."/>
            <person name="Vicario S."/>
            <person name="Vieira F.G."/>
            <person name="Vilella A.J."/>
            <person name="Villasante A."/>
            <person name="Walenz B."/>
            <person name="Wang J."/>
            <person name="Wasserman M."/>
            <person name="Watts T."/>
            <person name="Wilson D."/>
            <person name="Wilson R.K."/>
            <person name="Wing R.A."/>
            <person name="Wolfner M.F."/>
            <person name="Wong A."/>
            <person name="Wong G.K."/>
            <person name="Wu C.I."/>
            <person name="Wu G."/>
            <person name="Yamamoto D."/>
            <person name="Yang H.P."/>
            <person name="Yang S.P."/>
            <person name="Yorke J.A."/>
            <person name="Yoshida K."/>
            <person name="Zdobnov E."/>
            <person name="Zhang P."/>
            <person name="Zhang Y."/>
            <person name="Zimin A.V."/>
            <person name="Baldwin J."/>
            <person name="Abdouelleil A."/>
            <person name="Abdulkadir J."/>
            <person name="Abebe A."/>
            <person name="Abera B."/>
            <person name="Abreu J."/>
            <person name="Acer S.C."/>
            <person name="Aftuck L."/>
            <person name="Alexander A."/>
            <person name="An P."/>
            <person name="Anderson E."/>
            <person name="Anderson S."/>
            <person name="Arachi H."/>
            <person name="Azer M."/>
            <person name="Bachantsang P."/>
            <person name="Barry A."/>
            <person name="Bayul T."/>
            <person name="Berlin A."/>
            <person name="Bessette D."/>
            <person name="Bloom T."/>
            <person name="Blye J."/>
            <person name="Boguslavskiy L."/>
            <person name="Bonnet C."/>
            <person name="Boukhgalter B."/>
            <person name="Bourzgui I."/>
            <person name="Brown A."/>
            <person name="Cahill P."/>
            <person name="Channer S."/>
            <person name="Cheshatsang Y."/>
            <person name="Chuda L."/>
            <person name="Citroen M."/>
            <person name="Collymore A."/>
            <person name="Cooke P."/>
            <person name="Costello M."/>
            <person name="D'Aco K."/>
            <person name="Daza R."/>
            <person name="De Haan G."/>
            <person name="DeGray S."/>
            <person name="DeMaso C."/>
            <person name="Dhargay N."/>
            <person name="Dooley K."/>
            <person name="Dooley E."/>
            <person name="Doricent M."/>
            <person name="Dorje P."/>
            <person name="Dorjee K."/>
            <person name="Dupes A."/>
            <person name="Elong R."/>
            <person name="Falk J."/>
            <person name="Farina A."/>
            <person name="Faro S."/>
            <person name="Ferguson D."/>
            <person name="Fisher S."/>
            <person name="Foley C.D."/>
            <person name="Franke A."/>
            <person name="Friedrich D."/>
            <person name="Gadbois L."/>
            <person name="Gearin G."/>
            <person name="Gearin C.R."/>
            <person name="Giannoukos G."/>
            <person name="Goode T."/>
            <person name="Graham J."/>
            <person name="Grandbois E."/>
            <person name="Grewal S."/>
            <person name="Gyaltsen K."/>
            <person name="Hafez N."/>
            <person name="Hagos B."/>
            <person name="Hall J."/>
            <person name="Henson C."/>
            <person name="Hollinger A."/>
            <person name="Honan T."/>
            <person name="Huard M.D."/>
            <person name="Hughes L."/>
            <person name="Hurhula B."/>
            <person name="Husby M.E."/>
            <person name="Kamat A."/>
            <person name="Kanga B."/>
            <person name="Kashin S."/>
            <person name="Khazanovich D."/>
            <person name="Kisner P."/>
            <person name="Lance K."/>
            <person name="Lara M."/>
            <person name="Lee W."/>
            <person name="Lennon N."/>
            <person name="Letendre F."/>
            <person name="LeVine R."/>
            <person name="Lipovsky A."/>
            <person name="Liu X."/>
            <person name="Liu J."/>
            <person name="Liu S."/>
            <person name="Lokyitsang T."/>
            <person name="Lokyitsang Y."/>
            <person name="Lubonja R."/>
            <person name="Lui A."/>
            <person name="MacDonald P."/>
            <person name="Magnisalis V."/>
            <person name="Maru K."/>
            <person name="Matthews C."/>
            <person name="McCusker W."/>
            <person name="McDonough S."/>
            <person name="Mehta T."/>
            <person name="Meldrim J."/>
            <person name="Meneus L."/>
            <person name="Mihai O."/>
            <person name="Mihalev A."/>
            <person name="Mihova T."/>
            <person name="Mittelman R."/>
            <person name="Mlenga V."/>
            <person name="Montmayeur A."/>
            <person name="Mulrain L."/>
            <person name="Navidi A."/>
            <person name="Naylor J."/>
            <person name="Negash T."/>
            <person name="Nguyen T."/>
            <person name="Nguyen N."/>
            <person name="Nicol R."/>
            <person name="Norbu C."/>
            <person name="Norbu N."/>
            <person name="Novod N."/>
            <person name="O'Neill B."/>
            <person name="Osman S."/>
            <person name="Markiewicz E."/>
            <person name="Oyono O.L."/>
            <person name="Patti C."/>
            <person name="Phunkhang P."/>
            <person name="Pierre F."/>
            <person name="Priest M."/>
            <person name="Raghuraman S."/>
            <person name="Rege F."/>
            <person name="Reyes R."/>
            <person name="Rise C."/>
            <person name="Rogov P."/>
            <person name="Ross K."/>
            <person name="Ryan E."/>
            <person name="Settipalli S."/>
            <person name="Shea T."/>
            <person name="Sherpa N."/>
            <person name="Shi L."/>
            <person name="Shih D."/>
            <person name="Sparrow T."/>
            <person name="Spaulding J."/>
            <person name="Stalker J."/>
            <person name="Stange-Thomann N."/>
            <person name="Stavropoulos S."/>
            <person name="Stone C."/>
            <person name="Strader C."/>
            <person name="Tesfaye S."/>
            <person name="Thomson T."/>
            <person name="Thoulutsang Y."/>
            <person name="Thoulutsang D."/>
            <person name="Topham K."/>
            <person name="Topping I."/>
            <person name="Tsamla T."/>
            <person name="Vassiliev H."/>
            <person name="Vo A."/>
            <person name="Wangchuk T."/>
            <person name="Wangdi T."/>
            <person name="Weiand M."/>
            <person name="Wilkinson J."/>
            <person name="Wilson A."/>
            <person name="Yadav S."/>
            <person name="Young G."/>
            <person name="Yu Q."/>
            <person name="Zembek L."/>
            <person name="Zhong D."/>
            <person name="Zimmer A."/>
            <person name="Zwirko Z."/>
            <person name="Jaffe D.B."/>
            <person name="Alvarez P."/>
            <person name="Brockman W."/>
            <person name="Butler J."/>
            <person name="Chin C."/>
            <person name="Gnerre S."/>
            <person name="Grabherr M."/>
            <person name="Kleber M."/>
            <person name="Mauceli E."/>
            <person name="MacCallum I."/>
        </authorList>
    </citation>
    <scope>NUCLEOTIDE SEQUENCE [LARGE SCALE GENOMIC DNA]</scope>
    <source>
        <strain evidence="9">Tucson 15081-1352.22</strain>
    </source>
</reference>
<feature type="region of interest" description="Disordered" evidence="7">
    <location>
        <begin position="241"/>
        <end position="270"/>
    </location>
</feature>
<feature type="region of interest" description="Disordered" evidence="7">
    <location>
        <begin position="581"/>
        <end position="639"/>
    </location>
</feature>
<comment type="similarity">
    <text evidence="2">Belongs to the ODF2 family.</text>
</comment>
<comment type="subcellular location">
    <subcellularLocation>
        <location evidence="1">Cytoplasm</location>
        <location evidence="1">Cytoskeleton</location>
        <location evidence="1">Microtubule organizing center</location>
        <location evidence="1">Centrosome</location>
    </subcellularLocation>
</comment>
<feature type="coiled-coil region" evidence="6">
    <location>
        <begin position="328"/>
        <end position="383"/>
    </location>
</feature>
<organism evidence="8 9">
    <name type="scientific">Drosophila mojavensis</name>
    <name type="common">Fruit fly</name>
    <dbReference type="NCBI Taxonomy" id="7230"/>
    <lineage>
        <taxon>Eukaryota</taxon>
        <taxon>Metazoa</taxon>
        <taxon>Ecdysozoa</taxon>
        <taxon>Arthropoda</taxon>
        <taxon>Hexapoda</taxon>
        <taxon>Insecta</taxon>
        <taxon>Pterygota</taxon>
        <taxon>Neoptera</taxon>
        <taxon>Endopterygota</taxon>
        <taxon>Diptera</taxon>
        <taxon>Brachycera</taxon>
        <taxon>Muscomorpha</taxon>
        <taxon>Ephydroidea</taxon>
        <taxon>Drosophilidae</taxon>
        <taxon>Drosophila</taxon>
    </lineage>
</organism>
<sequence>MLIPVSYKANNEPATRGVSPVGQEQAESMGKQPEGDNTNGKALKQTSYISLHNKNLSSSDANNNNNNSNSNSNNNNNDCVDEDEELALSDGDQFGLVDDEEDDEEEQRSCTPKRRSVPQGDEMGAKLKHELTKYKQELKEYNETTKDLEKKYMKINFELSEMQQKHGQFVSRRCPSPEMELPSETDGDGDGGLLDSYCPSSTSMDSDLTVTGRHGKNVFCSNSSFMTVLAVPNSSDTIQAAPTSLGKRKDHRHQSKLRSQPAGYGQQVLGRGHARRALRTSASEQENDPSFKEMYHVLKDVINTQQDHKKNYGYDLDSGEFSQLYSTIKDLKNEQVQFRNIIRHQQERISDYHTRCVKAQEIMKTQKHEIDKLHVNNQQLESSIYHDIDTLRSKIDSKLKSVAQLPMLMREEHTKYENVLRENCLMAEKLHSLQKEAAQLKSKIDDLGKRKLITVNRLKAAERDLKIFKNYNAALKTEKRRLAEELTTTKLQLDTLQAAGKRQLSRHREQTEKQRRELQKRIYDLELKLSRSQNSTSSLIQERDSLIAELQTQLHTLVHNFEVSQKHIRVLRRHIYTMTSGGATGGPASGSLPVPLGGATPQRSTATSEQGMTRAVTQSQPSSPGVTRLGTPRTLKARA</sequence>
<dbReference type="eggNOG" id="ENOG502R0Z4">
    <property type="taxonomic scope" value="Eukaryota"/>
</dbReference>
<dbReference type="OrthoDB" id="413404at2759"/>
<dbReference type="KEGG" id="dmo:Dmoj_GI23811"/>